<evidence type="ECO:0008006" key="4">
    <source>
        <dbReference type="Google" id="ProtNLM"/>
    </source>
</evidence>
<protein>
    <recommendedName>
        <fullName evidence="4">Yip1 domain-containing protein</fullName>
    </recommendedName>
</protein>
<accession>A0A1B9AYQ2</accession>
<reference evidence="3" key="1">
    <citation type="submission" date="2016-05" db="EMBL/GenBank/DDBJ databases">
        <authorList>
            <person name="Liu B."/>
            <person name="Wang J."/>
            <person name="Zhu Y."/>
            <person name="Liu G."/>
            <person name="Chen Q."/>
            <person name="Chen Z."/>
            <person name="Lan J."/>
            <person name="Che J."/>
            <person name="Ge C."/>
            <person name="Shi H."/>
            <person name="Pan Z."/>
            <person name="Liu X."/>
        </authorList>
    </citation>
    <scope>NUCLEOTIDE SEQUENCE [LARGE SCALE GENOMIC DNA]</scope>
    <source>
        <strain evidence="3">FJAT-27215</strain>
    </source>
</reference>
<gene>
    <name evidence="2" type="ORF">A8F95_05965</name>
</gene>
<keyword evidence="1" id="KW-0472">Membrane</keyword>
<keyword evidence="1" id="KW-1133">Transmembrane helix</keyword>
<feature type="transmembrane region" description="Helical" evidence="1">
    <location>
        <begin position="34"/>
        <end position="55"/>
    </location>
</feature>
<name>A0A1B9AYQ2_9BACI</name>
<feature type="transmembrane region" description="Helical" evidence="1">
    <location>
        <begin position="159"/>
        <end position="180"/>
    </location>
</feature>
<evidence type="ECO:0000313" key="2">
    <source>
        <dbReference type="EMBL" id="OCA88964.1"/>
    </source>
</evidence>
<dbReference type="Proteomes" id="UP000092578">
    <property type="component" value="Unassembled WGS sequence"/>
</dbReference>
<feature type="transmembrane region" description="Helical" evidence="1">
    <location>
        <begin position="116"/>
        <end position="139"/>
    </location>
</feature>
<dbReference type="AlphaFoldDB" id="A0A1B9AYQ2"/>
<keyword evidence="1" id="KW-0812">Transmembrane</keyword>
<organism evidence="2 3">
    <name type="scientific">Pseudobacillus wudalianchiensis</name>
    <dbReference type="NCBI Taxonomy" id="1743143"/>
    <lineage>
        <taxon>Bacteria</taxon>
        <taxon>Bacillati</taxon>
        <taxon>Bacillota</taxon>
        <taxon>Bacilli</taxon>
        <taxon>Bacillales</taxon>
        <taxon>Bacillaceae</taxon>
        <taxon>Pseudobacillus</taxon>
    </lineage>
</organism>
<evidence type="ECO:0000256" key="1">
    <source>
        <dbReference type="SAM" id="Phobius"/>
    </source>
</evidence>
<keyword evidence="3" id="KW-1185">Reference proteome</keyword>
<feature type="transmembrane region" description="Helical" evidence="1">
    <location>
        <begin position="75"/>
        <end position="104"/>
    </location>
</feature>
<comment type="caution">
    <text evidence="2">The sequence shown here is derived from an EMBL/GenBank/DDBJ whole genome shotgun (WGS) entry which is preliminary data.</text>
</comment>
<dbReference type="EMBL" id="MAYT01000012">
    <property type="protein sequence ID" value="OCA88964.1"/>
    <property type="molecule type" value="Genomic_DNA"/>
</dbReference>
<sequence length="220" mass="25455">MIYRVQLIKGLFRPNDRFYQLDHAEQFKGLWSRISLLIIMSTALYFLSGLLGIQSESVSAHLANINNAEFQGQKMWFMIGSTIWGFLYPLIILFLPALLFWIFLEIDFRKLVVLQSFVYVIYLIEFCLLILLNMTLAIPRDSSPFSLGVLAQYATKNELVTSFFSFITLFQIWAISLQYKFLTQSSAKSPRFVLLLILAVTLALWLFSTLFTSIQVGRLF</sequence>
<dbReference type="RefSeq" id="WP_065410276.1">
    <property type="nucleotide sequence ID" value="NZ_MAYT01000012.1"/>
</dbReference>
<evidence type="ECO:0000313" key="3">
    <source>
        <dbReference type="Proteomes" id="UP000092578"/>
    </source>
</evidence>
<feature type="transmembrane region" description="Helical" evidence="1">
    <location>
        <begin position="192"/>
        <end position="214"/>
    </location>
</feature>
<proteinExistence type="predicted"/>